<organism evidence="1 2">
    <name type="scientific">Abeliophyllum distichum</name>
    <dbReference type="NCBI Taxonomy" id="126358"/>
    <lineage>
        <taxon>Eukaryota</taxon>
        <taxon>Viridiplantae</taxon>
        <taxon>Streptophyta</taxon>
        <taxon>Embryophyta</taxon>
        <taxon>Tracheophyta</taxon>
        <taxon>Spermatophyta</taxon>
        <taxon>Magnoliopsida</taxon>
        <taxon>eudicotyledons</taxon>
        <taxon>Gunneridae</taxon>
        <taxon>Pentapetalae</taxon>
        <taxon>asterids</taxon>
        <taxon>lamiids</taxon>
        <taxon>Lamiales</taxon>
        <taxon>Oleaceae</taxon>
        <taxon>Forsythieae</taxon>
        <taxon>Abeliophyllum</taxon>
    </lineage>
</organism>
<reference evidence="2" key="1">
    <citation type="submission" date="2024-07" db="EMBL/GenBank/DDBJ databases">
        <title>Two chromosome-level genome assemblies of Korean endemic species Abeliophyllum distichum and Forsythia ovata (Oleaceae).</title>
        <authorList>
            <person name="Jang H."/>
        </authorList>
    </citation>
    <scope>NUCLEOTIDE SEQUENCE [LARGE SCALE GENOMIC DNA]</scope>
</reference>
<name>A0ABD1U0E3_9LAMI</name>
<keyword evidence="2" id="KW-1185">Reference proteome</keyword>
<proteinExistence type="predicted"/>
<evidence type="ECO:0000313" key="2">
    <source>
        <dbReference type="Proteomes" id="UP001604336"/>
    </source>
</evidence>
<sequence>MHNQYNLSDVQCSRSTMNISSLHSGNKRKCSSSPAKGKKKLDYCFALNESVEKLVNAGNELIAAHLKANSSPPSFDECMDELQSFGLLEGDENFHLFALSFFDKAPYRTSYTSSRTP</sequence>
<dbReference type="EMBL" id="JBFOLK010000004">
    <property type="protein sequence ID" value="KAL2518472.1"/>
    <property type="molecule type" value="Genomic_DNA"/>
</dbReference>
<evidence type="ECO:0000313" key="1">
    <source>
        <dbReference type="EMBL" id="KAL2518472.1"/>
    </source>
</evidence>
<gene>
    <name evidence="1" type="ORF">Adt_14719</name>
</gene>
<comment type="caution">
    <text evidence="1">The sequence shown here is derived from an EMBL/GenBank/DDBJ whole genome shotgun (WGS) entry which is preliminary data.</text>
</comment>
<protein>
    <submittedName>
        <fullName evidence="1">Uncharacterized protein</fullName>
    </submittedName>
</protein>
<dbReference type="Proteomes" id="UP001604336">
    <property type="component" value="Unassembled WGS sequence"/>
</dbReference>
<dbReference type="AlphaFoldDB" id="A0ABD1U0E3"/>
<accession>A0ABD1U0E3</accession>